<dbReference type="EMBL" id="JARKHS020031773">
    <property type="protein sequence ID" value="KAK8760887.1"/>
    <property type="molecule type" value="Genomic_DNA"/>
</dbReference>
<comment type="caution">
    <text evidence="1">The sequence shown here is derived from an EMBL/GenBank/DDBJ whole genome shotgun (WGS) entry which is preliminary data.</text>
</comment>
<organism evidence="1 2">
    <name type="scientific">Amblyomma americanum</name>
    <name type="common">Lone star tick</name>
    <dbReference type="NCBI Taxonomy" id="6943"/>
    <lineage>
        <taxon>Eukaryota</taxon>
        <taxon>Metazoa</taxon>
        <taxon>Ecdysozoa</taxon>
        <taxon>Arthropoda</taxon>
        <taxon>Chelicerata</taxon>
        <taxon>Arachnida</taxon>
        <taxon>Acari</taxon>
        <taxon>Parasitiformes</taxon>
        <taxon>Ixodida</taxon>
        <taxon>Ixodoidea</taxon>
        <taxon>Ixodidae</taxon>
        <taxon>Amblyomminae</taxon>
        <taxon>Amblyomma</taxon>
    </lineage>
</organism>
<dbReference type="AlphaFoldDB" id="A0AAQ4DEJ7"/>
<reference evidence="1 2" key="1">
    <citation type="journal article" date="2023" name="Arcadia Sci">
        <title>De novo assembly of a long-read Amblyomma americanum tick genome.</title>
        <authorList>
            <person name="Chou S."/>
            <person name="Poskanzer K.E."/>
            <person name="Rollins M."/>
            <person name="Thuy-Boun P.S."/>
        </authorList>
    </citation>
    <scope>NUCLEOTIDE SEQUENCE [LARGE SCALE GENOMIC DNA]</scope>
    <source>
        <strain evidence="1">F_SG_1</strain>
        <tissue evidence="1">Salivary glands</tissue>
    </source>
</reference>
<accession>A0AAQ4DEJ7</accession>
<sequence>MAFRIGVETEREAIHLTCQVLWDVLSPLYMKVSSDTEDAADLLPTFQSNAVASTASRTADLAFGWNVNRVVGFCVYIHLSYHANSFLHSSLYRCLPTLRTLQICSQPLKTT</sequence>
<evidence type="ECO:0000313" key="2">
    <source>
        <dbReference type="Proteomes" id="UP001321473"/>
    </source>
</evidence>
<name>A0AAQ4DEJ7_AMBAM</name>
<evidence type="ECO:0000313" key="1">
    <source>
        <dbReference type="EMBL" id="KAK8760887.1"/>
    </source>
</evidence>
<dbReference type="Proteomes" id="UP001321473">
    <property type="component" value="Unassembled WGS sequence"/>
</dbReference>
<keyword evidence="2" id="KW-1185">Reference proteome</keyword>
<protein>
    <submittedName>
        <fullName evidence="1">Uncharacterized protein</fullName>
    </submittedName>
</protein>
<gene>
    <name evidence="1" type="ORF">V5799_027847</name>
</gene>
<proteinExistence type="predicted"/>